<keyword evidence="4" id="KW-1185">Reference proteome</keyword>
<dbReference type="PROSITE" id="PS51257">
    <property type="entry name" value="PROKAR_LIPOPROTEIN"/>
    <property type="match status" value="1"/>
</dbReference>
<dbReference type="EMBL" id="JACJJL010000007">
    <property type="protein sequence ID" value="MBM6661218.1"/>
    <property type="molecule type" value="Genomic_DNA"/>
</dbReference>
<feature type="signal peptide" evidence="1">
    <location>
        <begin position="1"/>
        <end position="20"/>
    </location>
</feature>
<dbReference type="InterPro" id="IPR053147">
    <property type="entry name" value="Hsp_HslJ-like"/>
</dbReference>
<evidence type="ECO:0000256" key="1">
    <source>
        <dbReference type="SAM" id="SignalP"/>
    </source>
</evidence>
<dbReference type="AlphaFoldDB" id="A0A938WNG8"/>
<comment type="caution">
    <text evidence="3">The sequence shown here is derived from an EMBL/GenBank/DDBJ whole genome shotgun (WGS) entry which is preliminary data.</text>
</comment>
<proteinExistence type="predicted"/>
<dbReference type="Gene3D" id="2.40.128.270">
    <property type="match status" value="2"/>
</dbReference>
<dbReference type="InterPro" id="IPR038670">
    <property type="entry name" value="HslJ-like_sf"/>
</dbReference>
<dbReference type="RefSeq" id="WP_205108709.1">
    <property type="nucleotide sequence ID" value="NZ_JACJJL010000007.1"/>
</dbReference>
<name>A0A938WNG8_9BACT</name>
<dbReference type="InterPro" id="IPR005184">
    <property type="entry name" value="DUF306_Meta_HslJ"/>
</dbReference>
<dbReference type="PANTHER" id="PTHR35535">
    <property type="entry name" value="HEAT SHOCK PROTEIN HSLJ"/>
    <property type="match status" value="1"/>
</dbReference>
<feature type="domain" description="DUF306" evidence="2">
    <location>
        <begin position="148"/>
        <end position="249"/>
    </location>
</feature>
<gene>
    <name evidence="3" type="ORF">H6B30_05530</name>
</gene>
<reference evidence="3 4" key="1">
    <citation type="journal article" date="2021" name="Sci. Rep.">
        <title>The distribution of antibiotic resistance genes in chicken gut microbiota commensals.</title>
        <authorList>
            <person name="Juricova H."/>
            <person name="Matiasovicova J."/>
            <person name="Kubasova T."/>
            <person name="Cejkova D."/>
            <person name="Rychlik I."/>
        </authorList>
    </citation>
    <scope>NUCLEOTIDE SEQUENCE [LARGE SCALE GENOMIC DNA]</scope>
    <source>
        <strain evidence="3 4">An819</strain>
    </source>
</reference>
<feature type="domain" description="DUF306" evidence="2">
    <location>
        <begin position="31"/>
        <end position="135"/>
    </location>
</feature>
<organism evidence="3 4">
    <name type="scientific">Marseilla massiliensis</name>
    <dbReference type="NCBI Taxonomy" id="1841864"/>
    <lineage>
        <taxon>Bacteria</taxon>
        <taxon>Pseudomonadati</taxon>
        <taxon>Bacteroidota</taxon>
        <taxon>Bacteroidia</taxon>
        <taxon>Bacteroidales</taxon>
        <taxon>Prevotellaceae</taxon>
        <taxon>Marseilla</taxon>
    </lineage>
</organism>
<sequence length="258" mass="28207">MKRNLIVAAALCAMAFTACNKPQKGLQEALNSEWNITEADGNAIKTTTGQAPYIGFDLKEGRIYGYSGCNRIMGSIDPKTQKPDFQRMGSTMMACPDMETESKVLAALNKAKDFKQEKDGSLALLDEKGNKVARLEKRFEDMAYAEMEGEWTIAKVFGQSLKTTKDREAPALSFDTKANKLSGTTGCNRIMGGIEQGKDGPRSISFGQAATTRMACPDMENENNIMTALAQVKSFGKLKNGHLAFFNNSGMLILELAR</sequence>
<evidence type="ECO:0000313" key="3">
    <source>
        <dbReference type="EMBL" id="MBM6661218.1"/>
    </source>
</evidence>
<evidence type="ECO:0000259" key="2">
    <source>
        <dbReference type="Pfam" id="PF03724"/>
    </source>
</evidence>
<dbReference type="PANTHER" id="PTHR35535:SF1">
    <property type="entry name" value="HEAT SHOCK PROTEIN HSLJ"/>
    <property type="match status" value="1"/>
</dbReference>
<feature type="chain" id="PRO_5037919623" evidence="1">
    <location>
        <begin position="21"/>
        <end position="258"/>
    </location>
</feature>
<evidence type="ECO:0000313" key="4">
    <source>
        <dbReference type="Proteomes" id="UP000764045"/>
    </source>
</evidence>
<accession>A0A938WNG8</accession>
<dbReference type="Proteomes" id="UP000764045">
    <property type="component" value="Unassembled WGS sequence"/>
</dbReference>
<protein>
    <submittedName>
        <fullName evidence="3">META domain-containing protein</fullName>
    </submittedName>
</protein>
<dbReference type="Pfam" id="PF03724">
    <property type="entry name" value="META"/>
    <property type="match status" value="2"/>
</dbReference>
<keyword evidence="1" id="KW-0732">Signal</keyword>